<evidence type="ECO:0000313" key="1">
    <source>
        <dbReference type="EMBL" id="KRQ96522.1"/>
    </source>
</evidence>
<dbReference type="STRING" id="280332.CQ12_08595"/>
<dbReference type="Pfam" id="PF10604">
    <property type="entry name" value="Polyketide_cyc2"/>
    <property type="match status" value="1"/>
</dbReference>
<dbReference type="InterPro" id="IPR023393">
    <property type="entry name" value="START-like_dom_sf"/>
</dbReference>
<dbReference type="SUPFAM" id="SSF55961">
    <property type="entry name" value="Bet v1-like"/>
    <property type="match status" value="1"/>
</dbReference>
<name>A0A0R3KM34_9BRAD</name>
<comment type="caution">
    <text evidence="1">The sequence shown here is derived from an EMBL/GenBank/DDBJ whole genome shotgun (WGS) entry which is preliminary data.</text>
</comment>
<reference evidence="1 2" key="1">
    <citation type="submission" date="2014-03" db="EMBL/GenBank/DDBJ databases">
        <title>Bradyrhizobium valentinum sp. nov., isolated from effective nodules of Lupinus mariae-josephae, a lupine endemic of basic-lime soils in Eastern Spain.</title>
        <authorList>
            <person name="Duran D."/>
            <person name="Rey L."/>
            <person name="Navarro A."/>
            <person name="Busquets A."/>
            <person name="Imperial J."/>
            <person name="Ruiz-Argueso T."/>
        </authorList>
    </citation>
    <scope>NUCLEOTIDE SEQUENCE [LARGE SCALE GENOMIC DNA]</scope>
    <source>
        <strain evidence="1 2">PAC68</strain>
    </source>
</reference>
<dbReference type="Proteomes" id="UP000050863">
    <property type="component" value="Unassembled WGS sequence"/>
</dbReference>
<keyword evidence="2" id="KW-1185">Reference proteome</keyword>
<dbReference type="CDD" id="cd07821">
    <property type="entry name" value="PYR_PYL_RCAR_like"/>
    <property type="match status" value="1"/>
</dbReference>
<dbReference type="Pfam" id="PF14224">
    <property type="entry name" value="DUF4331"/>
    <property type="match status" value="1"/>
</dbReference>
<evidence type="ECO:0000313" key="2">
    <source>
        <dbReference type="Proteomes" id="UP000050863"/>
    </source>
</evidence>
<dbReference type="EMBL" id="LLXZ01000197">
    <property type="protein sequence ID" value="KRQ96522.1"/>
    <property type="molecule type" value="Genomic_DNA"/>
</dbReference>
<organism evidence="1 2">
    <name type="scientific">Bradyrhizobium jicamae</name>
    <dbReference type="NCBI Taxonomy" id="280332"/>
    <lineage>
        <taxon>Bacteria</taxon>
        <taxon>Pseudomonadati</taxon>
        <taxon>Pseudomonadota</taxon>
        <taxon>Alphaproteobacteria</taxon>
        <taxon>Hyphomicrobiales</taxon>
        <taxon>Nitrobacteraceae</taxon>
        <taxon>Bradyrhizobium</taxon>
    </lineage>
</organism>
<accession>A0A0R3KM34</accession>
<dbReference type="Gene3D" id="3.30.530.20">
    <property type="match status" value="1"/>
</dbReference>
<proteinExistence type="predicted"/>
<dbReference type="PANTHER" id="PTHR39332">
    <property type="entry name" value="BLL4707 PROTEIN"/>
    <property type="match status" value="1"/>
</dbReference>
<evidence type="ECO:0008006" key="3">
    <source>
        <dbReference type="Google" id="ProtNLM"/>
    </source>
</evidence>
<dbReference type="InterPro" id="IPR019587">
    <property type="entry name" value="Polyketide_cyclase/dehydratase"/>
</dbReference>
<gene>
    <name evidence="1" type="ORF">CQ12_08595</name>
</gene>
<protein>
    <recommendedName>
        <fullName evidence="3">DUF4331 domain-containing protein</fullName>
    </recommendedName>
</protein>
<dbReference type="AlphaFoldDB" id="A0A0R3KM34"/>
<sequence length="435" mass="48195">MGDATKFVTSDPEIRFSVRFDTLERGASGQKPIQRGTCTFPDGQTLRVVVNDEKGASTPDGTFRVFAGLRSDPFILAWIVSAMRPFQNLLQNDNVLCIVIEFDTRRVLEPDRGSLFGVIAETVPLARQNALVGHEPSRLDWVGRPEQTNVRLNCAFLKDADDLRDLWNQQTPFAIADGFRSLFLQRLKDSLAAYDMHDGRQDWTPAALTANANMFLDDFLLFDVAKPINDTSHMEIEKSTLDGKTYQTGGGRTVDANVIDVLLTWIVNRDRELLRGGTTKATKPGSKTFPYFATPNLELQHVTERVNLNAAPDKIWELIGQFGGDWHPLIANIKLIGTGIGQLRVIETIDGKQIIERLDATDNSARSYRYTNISGIPASDYTGTLEVKPSGTGSSVEWRAQYLGNGQGDLVVRTIVSTLFKTGLESLKPRFGAGK</sequence>
<dbReference type="PANTHER" id="PTHR39332:SF7">
    <property type="entry name" value="SRPBCC FAMILY PROTEIN"/>
    <property type="match status" value="1"/>
</dbReference>
<dbReference type="InterPro" id="IPR025566">
    <property type="entry name" value="DUF4331"/>
</dbReference>